<dbReference type="PROSITE" id="PS50405">
    <property type="entry name" value="GST_CTER"/>
    <property type="match status" value="1"/>
</dbReference>
<dbReference type="PROSITE" id="PS50404">
    <property type="entry name" value="GST_NTER"/>
    <property type="match status" value="1"/>
</dbReference>
<dbReference type="CDD" id="cd03046">
    <property type="entry name" value="GST_N_GTT1_like"/>
    <property type="match status" value="1"/>
</dbReference>
<dbReference type="InterPro" id="IPR004045">
    <property type="entry name" value="Glutathione_S-Trfase_N"/>
</dbReference>
<dbReference type="Gene3D" id="3.40.30.10">
    <property type="entry name" value="Glutaredoxin"/>
    <property type="match status" value="1"/>
</dbReference>
<proteinExistence type="inferred from homology"/>
<dbReference type="SUPFAM" id="SSF52833">
    <property type="entry name" value="Thioredoxin-like"/>
    <property type="match status" value="1"/>
</dbReference>
<evidence type="ECO:0000256" key="1">
    <source>
        <dbReference type="ARBA" id="ARBA00007409"/>
    </source>
</evidence>
<name>A0A6H0Y2U8_9PEZI</name>
<evidence type="ECO:0000259" key="3">
    <source>
        <dbReference type="PROSITE" id="PS50405"/>
    </source>
</evidence>
<dbReference type="InterPro" id="IPR040079">
    <property type="entry name" value="Glutathione_S-Trfase"/>
</dbReference>
<evidence type="ECO:0000259" key="2">
    <source>
        <dbReference type="PROSITE" id="PS50404"/>
    </source>
</evidence>
<dbReference type="EMBL" id="CP051142">
    <property type="protein sequence ID" value="QIX01179.1"/>
    <property type="molecule type" value="Genomic_DNA"/>
</dbReference>
<evidence type="ECO:0000313" key="5">
    <source>
        <dbReference type="Proteomes" id="UP000503462"/>
    </source>
</evidence>
<feature type="domain" description="GST C-terminal" evidence="3">
    <location>
        <begin position="89"/>
        <end position="214"/>
    </location>
</feature>
<evidence type="ECO:0000313" key="4">
    <source>
        <dbReference type="EMBL" id="QIX01179.1"/>
    </source>
</evidence>
<accession>A0A6H0Y2U8</accession>
<dbReference type="AlphaFoldDB" id="A0A6H0Y2U8"/>
<dbReference type="Gene3D" id="1.20.1050.10">
    <property type="match status" value="1"/>
</dbReference>
<dbReference type="InterPro" id="IPR036249">
    <property type="entry name" value="Thioredoxin-like_sf"/>
</dbReference>
<dbReference type="Pfam" id="PF13417">
    <property type="entry name" value="GST_N_3"/>
    <property type="match status" value="1"/>
</dbReference>
<dbReference type="Pfam" id="PF00043">
    <property type="entry name" value="GST_C"/>
    <property type="match status" value="1"/>
</dbReference>
<evidence type="ECO:0008006" key="6">
    <source>
        <dbReference type="Google" id="ProtNLM"/>
    </source>
</evidence>
<dbReference type="Proteomes" id="UP000503462">
    <property type="component" value="Chromosome 4"/>
</dbReference>
<organism evidence="4 5">
    <name type="scientific">Peltaster fructicola</name>
    <dbReference type="NCBI Taxonomy" id="286661"/>
    <lineage>
        <taxon>Eukaryota</taxon>
        <taxon>Fungi</taxon>
        <taxon>Dikarya</taxon>
        <taxon>Ascomycota</taxon>
        <taxon>Pezizomycotina</taxon>
        <taxon>Dothideomycetes</taxon>
        <taxon>Dothideomycetes incertae sedis</taxon>
        <taxon>Peltaster</taxon>
    </lineage>
</organism>
<dbReference type="SUPFAM" id="SSF47616">
    <property type="entry name" value="GST C-terminal domain-like"/>
    <property type="match status" value="1"/>
</dbReference>
<sequence>MPNIQLYFLQASRCIRTAWLLDELNLDYAVEFSPRVNGVAPPEFKKKAGGLGKFPTLVDDGKSYYESGNITEYLCDTYDKEHRFLAALGDPKRYQILQWVHAAEGTFMTHALAITYARWFQKGGDLKATEEGLSGNVQKDFDWFEAELNKSKGKFLFGDEPTAGDIAMHFSVTFIIARELGTQGRTWPRIEQFVKDCEATEAYKKAVKKTGYEL</sequence>
<dbReference type="PANTHER" id="PTHR44051">
    <property type="entry name" value="GLUTATHIONE S-TRANSFERASE-RELATED"/>
    <property type="match status" value="1"/>
</dbReference>
<comment type="similarity">
    <text evidence="1">Belongs to the GST superfamily.</text>
</comment>
<dbReference type="InterPro" id="IPR010987">
    <property type="entry name" value="Glutathione-S-Trfase_C-like"/>
</dbReference>
<dbReference type="InterPro" id="IPR004046">
    <property type="entry name" value="GST_C"/>
</dbReference>
<protein>
    <recommendedName>
        <fullName evidence="6">GST N-terminal domain-containing protein</fullName>
    </recommendedName>
</protein>
<dbReference type="SFLD" id="SFLDS00019">
    <property type="entry name" value="Glutathione_Transferase_(cytos"/>
    <property type="match status" value="1"/>
</dbReference>
<gene>
    <name evidence="4" type="ORF">AMS68_006696</name>
</gene>
<feature type="domain" description="GST N-terminal" evidence="2">
    <location>
        <begin position="1"/>
        <end position="82"/>
    </location>
</feature>
<keyword evidence="5" id="KW-1185">Reference proteome</keyword>
<dbReference type="InterPro" id="IPR036282">
    <property type="entry name" value="Glutathione-S-Trfase_C_sf"/>
</dbReference>
<reference evidence="4 5" key="1">
    <citation type="journal article" date="2016" name="Sci. Rep.">
        <title>Peltaster fructicola genome reveals evolution from an invasive phytopathogen to an ectophytic parasite.</title>
        <authorList>
            <person name="Xu C."/>
            <person name="Chen H."/>
            <person name="Gleason M.L."/>
            <person name="Xu J.R."/>
            <person name="Liu H."/>
            <person name="Zhang R."/>
            <person name="Sun G."/>
        </authorList>
    </citation>
    <scope>NUCLEOTIDE SEQUENCE [LARGE SCALE GENOMIC DNA]</scope>
    <source>
        <strain evidence="4 5">LNHT1506</strain>
    </source>
</reference>
<dbReference type="SFLD" id="SFLDG00358">
    <property type="entry name" value="Main_(cytGST)"/>
    <property type="match status" value="1"/>
</dbReference>
<dbReference type="OrthoDB" id="2309723at2759"/>
<dbReference type="PANTHER" id="PTHR44051:SF9">
    <property type="entry name" value="GLUTATHIONE S-TRANSFERASE 1"/>
    <property type="match status" value="1"/>
</dbReference>